<evidence type="ECO:0000256" key="1">
    <source>
        <dbReference type="ARBA" id="ARBA00004496"/>
    </source>
</evidence>
<dbReference type="AlphaFoldDB" id="A0AAW1U984"/>
<evidence type="ECO:0000256" key="2">
    <source>
        <dbReference type="ARBA" id="ARBA00006499"/>
    </source>
</evidence>
<sequence length="219" mass="23500">MMTNPIIVAATVKQTSSLIFLHGLGDTGHGWSSTIAELKPAHCKLICPTASSMPVTLNAGFTMPSWFDLRSLDASGPEDEDGIKSASHLVHDMIEGEIKAGISSDRIMIGGFSQGGALALYSALSYPKPIGGVICLSGWLPLSKYFPNAMKCSDVLPVLQCHGDCDPIVPLKWGQMTASVLKTLLKSPEFKSYRGLLHSSSEEELQDVKEFIGKQLPPV</sequence>
<dbReference type="EC" id="3.1.2.22" evidence="3"/>
<evidence type="ECO:0000256" key="5">
    <source>
        <dbReference type="ARBA" id="ARBA00022801"/>
    </source>
</evidence>
<dbReference type="InterPro" id="IPR003140">
    <property type="entry name" value="PLipase/COase/thioEstase"/>
</dbReference>
<dbReference type="InterPro" id="IPR029058">
    <property type="entry name" value="AB_hydrolase_fold"/>
</dbReference>
<name>A0AAW1U984_9CUCU</name>
<comment type="subcellular location">
    <subcellularLocation>
        <location evidence="1">Cytoplasm</location>
    </subcellularLocation>
</comment>
<dbReference type="SUPFAM" id="SSF53474">
    <property type="entry name" value="alpha/beta-Hydrolases"/>
    <property type="match status" value="1"/>
</dbReference>
<feature type="domain" description="Phospholipase/carboxylesterase/thioesterase" evidence="11">
    <location>
        <begin position="4"/>
        <end position="214"/>
    </location>
</feature>
<evidence type="ECO:0000256" key="8">
    <source>
        <dbReference type="ARBA" id="ARBA00031195"/>
    </source>
</evidence>
<dbReference type="GO" id="GO:0006631">
    <property type="term" value="P:fatty acid metabolic process"/>
    <property type="evidence" value="ECO:0007669"/>
    <property type="project" value="UniProtKB-KW"/>
</dbReference>
<protein>
    <recommendedName>
        <fullName evidence="3">palmitoyl-protein hydrolase</fullName>
        <ecNumber evidence="3">3.1.2.22</ecNumber>
    </recommendedName>
    <alternativeName>
        <fullName evidence="8">Palmitoyl-protein hydrolase</fullName>
    </alternativeName>
</protein>
<gene>
    <name evidence="12" type="ORF">WA026_010054</name>
</gene>
<reference evidence="12 13" key="1">
    <citation type="submission" date="2023-03" db="EMBL/GenBank/DDBJ databases">
        <title>Genome insight into feeding habits of ladybird beetles.</title>
        <authorList>
            <person name="Li H.-S."/>
            <person name="Huang Y.-H."/>
            <person name="Pang H."/>
        </authorList>
    </citation>
    <scope>NUCLEOTIDE SEQUENCE [LARGE SCALE GENOMIC DNA]</scope>
    <source>
        <strain evidence="12">SYSU_2023b</strain>
        <tissue evidence="12">Whole body</tissue>
    </source>
</reference>
<comment type="caution">
    <text evidence="12">The sequence shown here is derived from an EMBL/GenBank/DDBJ whole genome shotgun (WGS) entry which is preliminary data.</text>
</comment>
<dbReference type="PANTHER" id="PTHR10655:SF68">
    <property type="entry name" value="PALMITOYL-PROTEIN HYDROLASE"/>
    <property type="match status" value="1"/>
</dbReference>
<dbReference type="InterPro" id="IPR050565">
    <property type="entry name" value="LYPA1-2/EST-like"/>
</dbReference>
<evidence type="ECO:0000313" key="13">
    <source>
        <dbReference type="Proteomes" id="UP001431783"/>
    </source>
</evidence>
<comment type="catalytic activity">
    <reaction evidence="10">
        <text>1-hexadecanoyl-sn-glycero-3-phosphocholine + H2O = sn-glycerol 3-phosphocholine + hexadecanoate + H(+)</text>
        <dbReference type="Rhea" id="RHEA:40435"/>
        <dbReference type="ChEBI" id="CHEBI:7896"/>
        <dbReference type="ChEBI" id="CHEBI:15377"/>
        <dbReference type="ChEBI" id="CHEBI:15378"/>
        <dbReference type="ChEBI" id="CHEBI:16870"/>
        <dbReference type="ChEBI" id="CHEBI:72998"/>
    </reaction>
    <physiologicalReaction direction="left-to-right" evidence="10">
        <dbReference type="Rhea" id="RHEA:40436"/>
    </physiologicalReaction>
</comment>
<dbReference type="GO" id="GO:0052689">
    <property type="term" value="F:carboxylic ester hydrolase activity"/>
    <property type="evidence" value="ECO:0007669"/>
    <property type="project" value="TreeGrafter"/>
</dbReference>
<dbReference type="Proteomes" id="UP001431783">
    <property type="component" value="Unassembled WGS sequence"/>
</dbReference>
<keyword evidence="5" id="KW-0378">Hydrolase</keyword>
<accession>A0AAW1U984</accession>
<dbReference type="Pfam" id="PF02230">
    <property type="entry name" value="Abhydrolase_2"/>
    <property type="match status" value="1"/>
</dbReference>
<dbReference type="PANTHER" id="PTHR10655">
    <property type="entry name" value="LYSOPHOSPHOLIPASE-RELATED"/>
    <property type="match status" value="1"/>
</dbReference>
<keyword evidence="6" id="KW-0276">Fatty acid metabolism</keyword>
<organism evidence="12 13">
    <name type="scientific">Henosepilachna vigintioctopunctata</name>
    <dbReference type="NCBI Taxonomy" id="420089"/>
    <lineage>
        <taxon>Eukaryota</taxon>
        <taxon>Metazoa</taxon>
        <taxon>Ecdysozoa</taxon>
        <taxon>Arthropoda</taxon>
        <taxon>Hexapoda</taxon>
        <taxon>Insecta</taxon>
        <taxon>Pterygota</taxon>
        <taxon>Neoptera</taxon>
        <taxon>Endopterygota</taxon>
        <taxon>Coleoptera</taxon>
        <taxon>Polyphaga</taxon>
        <taxon>Cucujiformia</taxon>
        <taxon>Coccinelloidea</taxon>
        <taxon>Coccinellidae</taxon>
        <taxon>Epilachninae</taxon>
        <taxon>Epilachnini</taxon>
        <taxon>Henosepilachna</taxon>
    </lineage>
</organism>
<dbReference type="GO" id="GO:0005737">
    <property type="term" value="C:cytoplasm"/>
    <property type="evidence" value="ECO:0007669"/>
    <property type="project" value="UniProtKB-SubCell"/>
</dbReference>
<evidence type="ECO:0000256" key="4">
    <source>
        <dbReference type="ARBA" id="ARBA00022490"/>
    </source>
</evidence>
<evidence type="ECO:0000259" key="11">
    <source>
        <dbReference type="Pfam" id="PF02230"/>
    </source>
</evidence>
<evidence type="ECO:0000256" key="10">
    <source>
        <dbReference type="ARBA" id="ARBA00048656"/>
    </source>
</evidence>
<evidence type="ECO:0000256" key="6">
    <source>
        <dbReference type="ARBA" id="ARBA00022832"/>
    </source>
</evidence>
<dbReference type="Gene3D" id="3.40.50.1820">
    <property type="entry name" value="alpha/beta hydrolase"/>
    <property type="match status" value="1"/>
</dbReference>
<keyword evidence="13" id="KW-1185">Reference proteome</keyword>
<keyword evidence="4" id="KW-0963">Cytoplasm</keyword>
<proteinExistence type="inferred from homology"/>
<keyword evidence="7" id="KW-0443">Lipid metabolism</keyword>
<evidence type="ECO:0000313" key="12">
    <source>
        <dbReference type="EMBL" id="KAK9880181.1"/>
    </source>
</evidence>
<comment type="similarity">
    <text evidence="2">Belongs to the AB hydrolase superfamily. AB hydrolase 2 family.</text>
</comment>
<comment type="catalytic activity">
    <reaction evidence="9">
        <text>S-hexadecanoyl-L-cysteinyl-[protein] + H2O = L-cysteinyl-[protein] + hexadecanoate + H(+)</text>
        <dbReference type="Rhea" id="RHEA:19233"/>
        <dbReference type="Rhea" id="RHEA-COMP:10131"/>
        <dbReference type="Rhea" id="RHEA-COMP:11032"/>
        <dbReference type="ChEBI" id="CHEBI:7896"/>
        <dbReference type="ChEBI" id="CHEBI:15377"/>
        <dbReference type="ChEBI" id="CHEBI:15378"/>
        <dbReference type="ChEBI" id="CHEBI:29950"/>
        <dbReference type="ChEBI" id="CHEBI:74151"/>
        <dbReference type="EC" id="3.1.2.22"/>
    </reaction>
</comment>
<dbReference type="GO" id="GO:0008474">
    <property type="term" value="F:palmitoyl-(protein) hydrolase activity"/>
    <property type="evidence" value="ECO:0007669"/>
    <property type="project" value="UniProtKB-EC"/>
</dbReference>
<dbReference type="EMBL" id="JARQZJ010000064">
    <property type="protein sequence ID" value="KAK9880181.1"/>
    <property type="molecule type" value="Genomic_DNA"/>
</dbReference>
<dbReference type="FunFam" id="3.40.50.1820:FF:000010">
    <property type="entry name" value="Acyl-protein thioesterase 2"/>
    <property type="match status" value="1"/>
</dbReference>
<evidence type="ECO:0000256" key="9">
    <source>
        <dbReference type="ARBA" id="ARBA00047337"/>
    </source>
</evidence>
<evidence type="ECO:0000256" key="7">
    <source>
        <dbReference type="ARBA" id="ARBA00023098"/>
    </source>
</evidence>
<evidence type="ECO:0000256" key="3">
    <source>
        <dbReference type="ARBA" id="ARBA00012423"/>
    </source>
</evidence>